<sequence>MFMNRYGEMLHAHANGSNMTKDAKWVSGHILKAIKEVDPKNVLQFIADNASINILTGKFVRSEYPHIVFGGCVAHGIDLLFEDMRKLAWIGAIFDKCNDIVSFIKNCHQPHTMLMDFFSNVATLLKLGVT</sequence>
<evidence type="ECO:0000313" key="3">
    <source>
        <dbReference type="Proteomes" id="UP001605036"/>
    </source>
</evidence>
<feature type="domain" description="DUF659" evidence="1">
    <location>
        <begin position="7"/>
        <end position="100"/>
    </location>
</feature>
<dbReference type="InterPro" id="IPR007021">
    <property type="entry name" value="DUF659"/>
</dbReference>
<accession>A0ABD1ZGP9</accession>
<protein>
    <recommendedName>
        <fullName evidence="1">DUF659 domain-containing protein</fullName>
    </recommendedName>
</protein>
<dbReference type="AlphaFoldDB" id="A0ABD1ZGP9"/>
<evidence type="ECO:0000259" key="1">
    <source>
        <dbReference type="Pfam" id="PF04937"/>
    </source>
</evidence>
<dbReference type="SUPFAM" id="SSF53098">
    <property type="entry name" value="Ribonuclease H-like"/>
    <property type="match status" value="1"/>
</dbReference>
<gene>
    <name evidence="2" type="ORF">R1flu_017332</name>
</gene>
<dbReference type="Pfam" id="PF04937">
    <property type="entry name" value="DUF659"/>
    <property type="match status" value="1"/>
</dbReference>
<keyword evidence="3" id="KW-1185">Reference proteome</keyword>
<dbReference type="EMBL" id="JBHFFA010000001">
    <property type="protein sequence ID" value="KAL2649204.1"/>
    <property type="molecule type" value="Genomic_DNA"/>
</dbReference>
<dbReference type="PANTHER" id="PTHR32166:SF123">
    <property type="entry name" value="BED-TYPE DOMAIN-CONTAINING PROTEIN"/>
    <property type="match status" value="1"/>
</dbReference>
<organism evidence="2 3">
    <name type="scientific">Riccia fluitans</name>
    <dbReference type="NCBI Taxonomy" id="41844"/>
    <lineage>
        <taxon>Eukaryota</taxon>
        <taxon>Viridiplantae</taxon>
        <taxon>Streptophyta</taxon>
        <taxon>Embryophyta</taxon>
        <taxon>Marchantiophyta</taxon>
        <taxon>Marchantiopsida</taxon>
        <taxon>Marchantiidae</taxon>
        <taxon>Marchantiales</taxon>
        <taxon>Ricciaceae</taxon>
        <taxon>Riccia</taxon>
    </lineage>
</organism>
<reference evidence="2 3" key="1">
    <citation type="submission" date="2024-09" db="EMBL/GenBank/DDBJ databases">
        <title>Chromosome-scale assembly of Riccia fluitans.</title>
        <authorList>
            <person name="Paukszto L."/>
            <person name="Sawicki J."/>
            <person name="Karawczyk K."/>
            <person name="Piernik-Szablinska J."/>
            <person name="Szczecinska M."/>
            <person name="Mazdziarz M."/>
        </authorList>
    </citation>
    <scope>NUCLEOTIDE SEQUENCE [LARGE SCALE GENOMIC DNA]</scope>
    <source>
        <strain evidence="2">Rf_01</strain>
        <tissue evidence="2">Aerial parts of the thallus</tissue>
    </source>
</reference>
<evidence type="ECO:0000313" key="2">
    <source>
        <dbReference type="EMBL" id="KAL2649204.1"/>
    </source>
</evidence>
<name>A0ABD1ZGP9_9MARC</name>
<comment type="caution">
    <text evidence="2">The sequence shown here is derived from an EMBL/GenBank/DDBJ whole genome shotgun (WGS) entry which is preliminary data.</text>
</comment>
<dbReference type="Proteomes" id="UP001605036">
    <property type="component" value="Unassembled WGS sequence"/>
</dbReference>
<dbReference type="InterPro" id="IPR012337">
    <property type="entry name" value="RNaseH-like_sf"/>
</dbReference>
<proteinExistence type="predicted"/>
<dbReference type="PANTHER" id="PTHR32166">
    <property type="entry name" value="OSJNBA0013A04.12 PROTEIN"/>
    <property type="match status" value="1"/>
</dbReference>